<keyword evidence="2" id="KW-1185">Reference proteome</keyword>
<sequence length="251" mass="26865">MDAPAPHRFVAHVIEEAANKIHDDDVAQQFGFTGALVPGVELFARITTPLVAAWGEEWLSGGRVDVRFRRPVYDGEELLVEVDDGRLTATGADGEVRCVGSAGRTGERPDLTGFAEVPAAAQPVADPVVGPFGSVSEAVPVEQNEWYLDAVGEPLALYRENAWAHPGMLVKAVHRLLTRNVALGPWIHTASDCRFLGVARLPALVTSHGRVTSVGRRGANDEVRYDALVLADGEPVLHVAHTALYRLGSAG</sequence>
<dbReference type="InterPro" id="IPR029069">
    <property type="entry name" value="HotDog_dom_sf"/>
</dbReference>
<dbReference type="SUPFAM" id="SSF54637">
    <property type="entry name" value="Thioesterase/thiol ester dehydrase-isomerase"/>
    <property type="match status" value="2"/>
</dbReference>
<reference evidence="2" key="1">
    <citation type="submission" date="2023-07" db="EMBL/GenBank/DDBJ databases">
        <title>30 novel species of actinomycetes from the DSMZ collection.</title>
        <authorList>
            <person name="Nouioui I."/>
        </authorList>
    </citation>
    <scope>NUCLEOTIDE SEQUENCE [LARGE SCALE GENOMIC DNA]</scope>
    <source>
        <strain evidence="2">DSM 46792</strain>
    </source>
</reference>
<evidence type="ECO:0000313" key="1">
    <source>
        <dbReference type="EMBL" id="MDT0277104.1"/>
    </source>
</evidence>
<gene>
    <name evidence="1" type="ORF">RM425_14435</name>
</gene>
<accession>A0ABU2KA86</accession>
<dbReference type="Proteomes" id="UP001183222">
    <property type="component" value="Unassembled WGS sequence"/>
</dbReference>
<proteinExistence type="predicted"/>
<name>A0ABU2KA86_9ACTN</name>
<dbReference type="RefSeq" id="WP_311345915.1">
    <property type="nucleotide sequence ID" value="NZ_JAVREI010000010.1"/>
</dbReference>
<dbReference type="EMBL" id="JAVREI010000010">
    <property type="protein sequence ID" value="MDT0277104.1"/>
    <property type="molecule type" value="Genomic_DNA"/>
</dbReference>
<protein>
    <submittedName>
        <fullName evidence="1">Uncharacterized protein</fullName>
    </submittedName>
</protein>
<comment type="caution">
    <text evidence="1">The sequence shown here is derived from an EMBL/GenBank/DDBJ whole genome shotgun (WGS) entry which is preliminary data.</text>
</comment>
<evidence type="ECO:0000313" key="2">
    <source>
        <dbReference type="Proteomes" id="UP001183222"/>
    </source>
</evidence>
<dbReference type="Gene3D" id="3.10.129.10">
    <property type="entry name" value="Hotdog Thioesterase"/>
    <property type="match status" value="1"/>
</dbReference>
<organism evidence="1 2">
    <name type="scientific">Blastococcus goldschmidtiae</name>
    <dbReference type="NCBI Taxonomy" id="3075546"/>
    <lineage>
        <taxon>Bacteria</taxon>
        <taxon>Bacillati</taxon>
        <taxon>Actinomycetota</taxon>
        <taxon>Actinomycetes</taxon>
        <taxon>Geodermatophilales</taxon>
        <taxon>Geodermatophilaceae</taxon>
        <taxon>Blastococcus</taxon>
    </lineage>
</organism>